<dbReference type="InterPro" id="IPR025398">
    <property type="entry name" value="DUF4371"/>
</dbReference>
<evidence type="ECO:0000256" key="1">
    <source>
        <dbReference type="SAM" id="MobiDB-lite"/>
    </source>
</evidence>
<dbReference type="InterPro" id="IPR052958">
    <property type="entry name" value="IFN-induced_PKR_regulator"/>
</dbReference>
<dbReference type="SMART" id="SM00597">
    <property type="entry name" value="ZnF_TTF"/>
    <property type="match status" value="1"/>
</dbReference>
<dbReference type="GO" id="GO:0046983">
    <property type="term" value="F:protein dimerization activity"/>
    <property type="evidence" value="ECO:0007669"/>
    <property type="project" value="InterPro"/>
</dbReference>
<keyword evidence="4" id="KW-1185">Reference proteome</keyword>
<dbReference type="InParanoid" id="A0A671ULA7"/>
<feature type="compositionally biased region" description="Basic and acidic residues" evidence="1">
    <location>
        <begin position="64"/>
        <end position="78"/>
    </location>
</feature>
<dbReference type="Pfam" id="PF05699">
    <property type="entry name" value="Dimer_Tnp_hAT"/>
    <property type="match status" value="1"/>
</dbReference>
<gene>
    <name evidence="3" type="primary">LOC115577564</name>
</gene>
<protein>
    <recommendedName>
        <fullName evidence="2">TTF-type domain-containing protein</fullName>
    </recommendedName>
</protein>
<dbReference type="PANTHER" id="PTHR46289:SF14">
    <property type="entry name" value="DUF4371 DOMAIN-CONTAINING PROTEIN"/>
    <property type="match status" value="1"/>
</dbReference>
<evidence type="ECO:0000259" key="2">
    <source>
        <dbReference type="SMART" id="SM00597"/>
    </source>
</evidence>
<proteinExistence type="predicted"/>
<feature type="compositionally biased region" description="Basic and acidic residues" evidence="1">
    <location>
        <begin position="89"/>
        <end position="99"/>
    </location>
</feature>
<feature type="region of interest" description="Disordered" evidence="1">
    <location>
        <begin position="1"/>
        <end position="801"/>
    </location>
</feature>
<dbReference type="Pfam" id="PF14291">
    <property type="entry name" value="DUF4371"/>
    <property type="match status" value="1"/>
</dbReference>
<evidence type="ECO:0000313" key="3">
    <source>
        <dbReference type="Ensembl" id="ENSSAUP00010014606.1"/>
    </source>
</evidence>
<dbReference type="GeneTree" id="ENSGT00940000154356"/>
<sequence length="1557" mass="170698">MSKRKRFLQNTLDSFVKKKTRSCDNDDREGKNEQRKQEDRKKFGATAQSGEETGQSRELCGKTGETRDQSGEQRREGIEQSGKPSGQGEQRDQGGEPRGELSAQTGSKRIQREPAQTAEQRGPAQTAEQRGPAQTAEQRGPAQTVEQRGPAQTAEQRGPAQTAEQRGPAQTAEQRGPAQTVEQRGAAQTAEQRGPAQTVEHRGPAQTAEQRGPAQTVEQRGPAQTAEQRGPAQTAEQRGPAQTAEQRGPAQTAEQRGPAQTAEQRGAAQTAEQRGAAQTAEQRGPAQTAEQRGPAQTVEQRGPAQTVEQRGPAQTAEQRGPAQTAEQRGAAQTAEQRGAAQTAEQRGPAQTVEQRGPAQTAEQRGPAQTAEQRGPAQTAEQRGPAQTVEQRGPAQTAEQRGAAQTAEQRGPAQTVEQRGPAQTAEQRGPAQTAEQRGPAQTAEQRGPAQTVEQRGPAQTAEQRGAAQTAEQRGPAQTVEQRGPAQTAEQRGPAQTAEQRGPAQTAEQRGPAQTVEQRGPAQTAEQRGPAQTAEQRGAAQTAEQRGAAQTAEQRGPAQTVEQRGPAQTAEQRGPAQTAEQRGPAQTAEQRGPAQTAEQRGPAQTAEQRGPAQTAEQRGPAQTAEQRGPAQTAEQRGPAQTAEQRGPAQTAEQRGPAQTAEQRGPAQTAEQRGPAQTAEQRGPAQTAEQRGPAQTADQRGPAQTAEQRGAAQTVEQRGPAQTAEQRGPAQTAEQRGAAQTAEQRGPAQTAEQRGPAQTVEQRGAAQTVEQRGPAQTVEQRGPAQTADQRGPAQTADQCGENSQNRVIVHETVALDPLDPVKYKNKIMQGLILTDTDKTSLLQNRWVATGHYSYPQRDFGGKQLKYNVLWEKKYGWLRYSANEDAAYCAHCLAFNNVKGSNFSFITKGFTDWKNAIGEKRGILPKHSLSIGHQKATELAENFTSIAEGEKKDISSTISKNYEEKVRRNRQTLLSILDVIVCLGQRNVAFRGSWEGESETGNFRHFVDWKSEFDSTLKKHLQTAPKNAMYVSPVIQNELIECCAIDIRETLLKEVKEAKFFSVLADESVDISGTQQMSICVRYVSDKDMRTEIREDFLGFCPLPKQDAATISHAILRQLTEMGLEANLLRGQGYDGVSTMSGRVSGVQARIQEQYSRAVYTHCRSHALNLVVVHGCADIPVVRNTMAVVEKIAAFFSATGARKAALKEQCTGDQSRMRTSGIPLMSDTRWGTRATTMCAFVEKFGAVHSTLRTLETEHTSISGKAYNLRQSMESFETIITAVITNYVLGFMQPLTKQLQATNLDIVSAYQEARNVRDVIAQQRCEQAFSLCFQKATALAKSVDVVPIKRRISVKQNFRANIPSESVEDHYRVNLFYPFVEHIISELESRFAKRNEPAMVAAYLVPADLKKLTEEKEAELLQWYQQDLPDAATVEQELKRWRYKFQSSTEPLPSTALDTLQTTSMVFFPNIECMLRIFLTIPVTTCACERSFSAMRRLKTWLRASMSDERLTGLALMHVHLKVKIDRERVLRRWDASGHRRIHLAFNSKTGPMQREEHMEDD</sequence>
<feature type="compositionally biased region" description="Polar residues" evidence="1">
    <location>
        <begin position="792"/>
        <end position="801"/>
    </location>
</feature>
<accession>A0A671ULA7</accession>
<feature type="domain" description="TTF-type" evidence="2">
    <location>
        <begin position="859"/>
        <end position="956"/>
    </location>
</feature>
<reference evidence="3" key="2">
    <citation type="submission" date="2025-09" db="UniProtKB">
        <authorList>
            <consortium name="Ensembl"/>
        </authorList>
    </citation>
    <scope>IDENTIFICATION</scope>
</reference>
<dbReference type="Proteomes" id="UP000472265">
    <property type="component" value="Unassembled WGS sequence"/>
</dbReference>
<reference evidence="3" key="1">
    <citation type="submission" date="2025-08" db="UniProtKB">
        <authorList>
            <consortium name="Ensembl"/>
        </authorList>
    </citation>
    <scope>IDENTIFICATION</scope>
</reference>
<feature type="compositionally biased region" description="Basic and acidic residues" evidence="1">
    <location>
        <begin position="21"/>
        <end position="42"/>
    </location>
</feature>
<dbReference type="Ensembl" id="ENSSAUT00010015497.1">
    <property type="protein sequence ID" value="ENSSAUP00010014606.1"/>
    <property type="gene ID" value="ENSSAUG00010006821.1"/>
</dbReference>
<organism evidence="3 4">
    <name type="scientific">Sparus aurata</name>
    <name type="common">Gilthead sea bream</name>
    <dbReference type="NCBI Taxonomy" id="8175"/>
    <lineage>
        <taxon>Eukaryota</taxon>
        <taxon>Metazoa</taxon>
        <taxon>Chordata</taxon>
        <taxon>Craniata</taxon>
        <taxon>Vertebrata</taxon>
        <taxon>Euteleostomi</taxon>
        <taxon>Actinopterygii</taxon>
        <taxon>Neopterygii</taxon>
        <taxon>Teleostei</taxon>
        <taxon>Neoteleostei</taxon>
        <taxon>Acanthomorphata</taxon>
        <taxon>Eupercaria</taxon>
        <taxon>Spariformes</taxon>
        <taxon>Sparidae</taxon>
        <taxon>Sparus</taxon>
    </lineage>
</organism>
<evidence type="ECO:0000313" key="4">
    <source>
        <dbReference type="Proteomes" id="UP000472265"/>
    </source>
</evidence>
<dbReference type="InterPro" id="IPR008906">
    <property type="entry name" value="HATC_C_dom"/>
</dbReference>
<dbReference type="InterPro" id="IPR006580">
    <property type="entry name" value="Znf_TTF"/>
</dbReference>
<dbReference type="PANTHER" id="PTHR46289">
    <property type="entry name" value="52 KDA REPRESSOR OF THE INHIBITOR OF THE PROTEIN KINASE-LIKE PROTEIN-RELATED"/>
    <property type="match status" value="1"/>
</dbReference>
<dbReference type="InterPro" id="IPR012337">
    <property type="entry name" value="RNaseH-like_sf"/>
</dbReference>
<name>A0A671ULA7_SPAAU</name>
<dbReference type="SUPFAM" id="SSF53098">
    <property type="entry name" value="Ribonuclease H-like"/>
    <property type="match status" value="1"/>
</dbReference>